<dbReference type="Pfam" id="PF01471">
    <property type="entry name" value="PG_binding_1"/>
    <property type="match status" value="1"/>
</dbReference>
<organism evidence="2 3">
    <name type="scientific">Symplocastrum torsivum CPER-KK1</name>
    <dbReference type="NCBI Taxonomy" id="450513"/>
    <lineage>
        <taxon>Bacteria</taxon>
        <taxon>Bacillati</taxon>
        <taxon>Cyanobacteriota</taxon>
        <taxon>Cyanophyceae</taxon>
        <taxon>Oscillatoriophycideae</taxon>
        <taxon>Oscillatoriales</taxon>
        <taxon>Microcoleaceae</taxon>
        <taxon>Symplocastrum</taxon>
    </lineage>
</organism>
<sequence length="276" mass="30758">MQFSEMKDTYQQLWSTVKITDLSATDAVVSKVLSNRGRYKQAQRESGVWWPVIAAIHSLEASLSFNGHLHNGDSLRARTKNVPAGRPISGTPPFTWEESAADALAMKRTDKVNFLDTPEEILWYCERYNGWGFQTGAGRNTTPPRRSPYLWSKTNHWIKGKYTSDGRFNPNAGSLQVGVAAILKRLEQLGHISFEPLQPPVPPLTNGQRPILRFGDKGFWVGVAQHTVNGCGFEPLTVNNDFDSATERIIMKFQRSVGLNDDGDVGPLTWAALEIA</sequence>
<name>A0A951PT78_9CYAN</name>
<dbReference type="InterPro" id="IPR036365">
    <property type="entry name" value="PGBD-like_sf"/>
</dbReference>
<accession>A0A951PT78</accession>
<feature type="domain" description="Peptidoglycan binding-like" evidence="1">
    <location>
        <begin position="224"/>
        <end position="273"/>
    </location>
</feature>
<evidence type="ECO:0000259" key="1">
    <source>
        <dbReference type="Pfam" id="PF01471"/>
    </source>
</evidence>
<reference evidence="2" key="2">
    <citation type="journal article" date="2022" name="Microbiol. Resour. Announc.">
        <title>Metagenome Sequencing to Explore Phylogenomics of Terrestrial Cyanobacteria.</title>
        <authorList>
            <person name="Ward R.D."/>
            <person name="Stajich J.E."/>
            <person name="Johansen J.R."/>
            <person name="Huntemann M."/>
            <person name="Clum A."/>
            <person name="Foster B."/>
            <person name="Foster B."/>
            <person name="Roux S."/>
            <person name="Palaniappan K."/>
            <person name="Varghese N."/>
            <person name="Mukherjee S."/>
            <person name="Reddy T.B.K."/>
            <person name="Daum C."/>
            <person name="Copeland A."/>
            <person name="Chen I.A."/>
            <person name="Ivanova N.N."/>
            <person name="Kyrpides N.C."/>
            <person name="Shapiro N."/>
            <person name="Eloe-Fadrosh E.A."/>
            <person name="Pietrasiak N."/>
        </authorList>
    </citation>
    <scope>NUCLEOTIDE SEQUENCE</scope>
    <source>
        <strain evidence="2">CPER-KK1</strain>
    </source>
</reference>
<dbReference type="InterPro" id="IPR002477">
    <property type="entry name" value="Peptidoglycan-bd-like"/>
</dbReference>
<dbReference type="AlphaFoldDB" id="A0A951PT78"/>
<evidence type="ECO:0000313" key="3">
    <source>
        <dbReference type="Proteomes" id="UP000753908"/>
    </source>
</evidence>
<reference evidence="2" key="1">
    <citation type="submission" date="2021-05" db="EMBL/GenBank/DDBJ databases">
        <authorList>
            <person name="Pietrasiak N."/>
            <person name="Ward R."/>
            <person name="Stajich J.E."/>
            <person name="Kurbessoian T."/>
        </authorList>
    </citation>
    <scope>NUCLEOTIDE SEQUENCE</scope>
    <source>
        <strain evidence="2">CPER-KK1</strain>
    </source>
</reference>
<gene>
    <name evidence="2" type="ORF">KME25_31005</name>
</gene>
<comment type="caution">
    <text evidence="2">The sequence shown here is derived from an EMBL/GenBank/DDBJ whole genome shotgun (WGS) entry which is preliminary data.</text>
</comment>
<dbReference type="InterPro" id="IPR036366">
    <property type="entry name" value="PGBDSf"/>
</dbReference>
<dbReference type="Proteomes" id="UP000753908">
    <property type="component" value="Unassembled WGS sequence"/>
</dbReference>
<proteinExistence type="predicted"/>
<dbReference type="SUPFAM" id="SSF47090">
    <property type="entry name" value="PGBD-like"/>
    <property type="match status" value="1"/>
</dbReference>
<evidence type="ECO:0000313" key="2">
    <source>
        <dbReference type="EMBL" id="MBW4548801.1"/>
    </source>
</evidence>
<dbReference type="EMBL" id="JAHHIF010000072">
    <property type="protein sequence ID" value="MBW4548801.1"/>
    <property type="molecule type" value="Genomic_DNA"/>
</dbReference>
<dbReference type="Gene3D" id="1.10.101.10">
    <property type="entry name" value="PGBD-like superfamily/PGBD"/>
    <property type="match status" value="1"/>
</dbReference>
<protein>
    <submittedName>
        <fullName evidence="2">Peptidoglycan-binding protein</fullName>
    </submittedName>
</protein>